<comment type="caution">
    <text evidence="2">The sequence shown here is derived from an EMBL/GenBank/DDBJ whole genome shotgun (WGS) entry which is preliminary data.</text>
</comment>
<accession>A0ABD0QIJ2</accession>
<proteinExistence type="predicted"/>
<feature type="non-terminal residue" evidence="2">
    <location>
        <position position="1"/>
    </location>
</feature>
<organism evidence="2 3">
    <name type="scientific">Cirrhinus mrigala</name>
    <name type="common">Mrigala</name>
    <dbReference type="NCBI Taxonomy" id="683832"/>
    <lineage>
        <taxon>Eukaryota</taxon>
        <taxon>Metazoa</taxon>
        <taxon>Chordata</taxon>
        <taxon>Craniata</taxon>
        <taxon>Vertebrata</taxon>
        <taxon>Euteleostomi</taxon>
        <taxon>Actinopterygii</taxon>
        <taxon>Neopterygii</taxon>
        <taxon>Teleostei</taxon>
        <taxon>Ostariophysi</taxon>
        <taxon>Cypriniformes</taxon>
        <taxon>Cyprinidae</taxon>
        <taxon>Labeoninae</taxon>
        <taxon>Labeonini</taxon>
        <taxon>Cirrhinus</taxon>
    </lineage>
</organism>
<feature type="compositionally biased region" description="Basic and acidic residues" evidence="1">
    <location>
        <begin position="35"/>
        <end position="44"/>
    </location>
</feature>
<evidence type="ECO:0000313" key="2">
    <source>
        <dbReference type="EMBL" id="KAL0186049.1"/>
    </source>
</evidence>
<sequence length="68" mass="7560">TSELSISEFPSPRVGTQKDTPHPADSPRKRRQRQHVKEKDEQDTSKAASPKHAVAPTPLTPPHVPKMD</sequence>
<reference evidence="2 3" key="1">
    <citation type="submission" date="2024-05" db="EMBL/GenBank/DDBJ databases">
        <title>Genome sequencing and assembly of Indian major carp, Cirrhinus mrigala (Hamilton, 1822).</title>
        <authorList>
            <person name="Mohindra V."/>
            <person name="Chowdhury L.M."/>
            <person name="Lal K."/>
            <person name="Jena J.K."/>
        </authorList>
    </citation>
    <scope>NUCLEOTIDE SEQUENCE [LARGE SCALE GENOMIC DNA]</scope>
    <source>
        <strain evidence="2">CM1030</strain>
        <tissue evidence="2">Blood</tissue>
    </source>
</reference>
<feature type="compositionally biased region" description="Pro residues" evidence="1">
    <location>
        <begin position="58"/>
        <end position="68"/>
    </location>
</feature>
<keyword evidence="3" id="KW-1185">Reference proteome</keyword>
<gene>
    <name evidence="2" type="ORF">M9458_017719</name>
</gene>
<dbReference type="EMBL" id="JAMKFB020000008">
    <property type="protein sequence ID" value="KAL0186049.1"/>
    <property type="molecule type" value="Genomic_DNA"/>
</dbReference>
<protein>
    <submittedName>
        <fullName evidence="2">Uncharacterized protein</fullName>
    </submittedName>
</protein>
<evidence type="ECO:0000256" key="1">
    <source>
        <dbReference type="SAM" id="MobiDB-lite"/>
    </source>
</evidence>
<evidence type="ECO:0000313" key="3">
    <source>
        <dbReference type="Proteomes" id="UP001529510"/>
    </source>
</evidence>
<dbReference type="AlphaFoldDB" id="A0ABD0QIJ2"/>
<feature type="non-terminal residue" evidence="2">
    <location>
        <position position="68"/>
    </location>
</feature>
<feature type="region of interest" description="Disordered" evidence="1">
    <location>
        <begin position="1"/>
        <end position="68"/>
    </location>
</feature>
<name>A0ABD0QIJ2_CIRMR</name>
<dbReference type="Proteomes" id="UP001529510">
    <property type="component" value="Unassembled WGS sequence"/>
</dbReference>